<evidence type="ECO:0000256" key="1">
    <source>
        <dbReference type="SAM" id="MobiDB-lite"/>
    </source>
</evidence>
<feature type="compositionally biased region" description="Polar residues" evidence="1">
    <location>
        <begin position="50"/>
        <end position="59"/>
    </location>
</feature>
<gene>
    <name evidence="2" type="ORF">GCM10012289_48040</name>
</gene>
<comment type="caution">
    <text evidence="2">The sequence shown here is derived from an EMBL/GenBank/DDBJ whole genome shotgun (WGS) entry which is preliminary data.</text>
</comment>
<dbReference type="AlphaFoldDB" id="A0A917Z4A9"/>
<organism evidence="2 3">
    <name type="scientific">Nonomuraea cavernae</name>
    <dbReference type="NCBI Taxonomy" id="2045107"/>
    <lineage>
        <taxon>Bacteria</taxon>
        <taxon>Bacillati</taxon>
        <taxon>Actinomycetota</taxon>
        <taxon>Actinomycetes</taxon>
        <taxon>Streptosporangiales</taxon>
        <taxon>Streptosporangiaceae</taxon>
        <taxon>Nonomuraea</taxon>
    </lineage>
</organism>
<reference evidence="2" key="1">
    <citation type="journal article" date="2014" name="Int. J. Syst. Evol. Microbiol.">
        <title>Complete genome sequence of Corynebacterium casei LMG S-19264T (=DSM 44701T), isolated from a smear-ripened cheese.</title>
        <authorList>
            <consortium name="US DOE Joint Genome Institute (JGI-PGF)"/>
            <person name="Walter F."/>
            <person name="Albersmeier A."/>
            <person name="Kalinowski J."/>
            <person name="Ruckert C."/>
        </authorList>
    </citation>
    <scope>NUCLEOTIDE SEQUENCE</scope>
    <source>
        <strain evidence="2">CGMCC 4.7368</strain>
    </source>
</reference>
<sequence length="59" mass="5847">MCRWRRCCLSFRHNLTQGGVTDEGSDEATACGAGSGVGSGADADTGRPAASTTAIAVSG</sequence>
<protein>
    <submittedName>
        <fullName evidence="2">Uncharacterized protein</fullName>
    </submittedName>
</protein>
<evidence type="ECO:0000313" key="3">
    <source>
        <dbReference type="Proteomes" id="UP000646523"/>
    </source>
</evidence>
<name>A0A917Z4A9_9ACTN</name>
<reference evidence="2" key="2">
    <citation type="submission" date="2020-09" db="EMBL/GenBank/DDBJ databases">
        <authorList>
            <person name="Sun Q."/>
            <person name="Zhou Y."/>
        </authorList>
    </citation>
    <scope>NUCLEOTIDE SEQUENCE</scope>
    <source>
        <strain evidence="2">CGMCC 4.7368</strain>
    </source>
</reference>
<dbReference type="Proteomes" id="UP000646523">
    <property type="component" value="Unassembled WGS sequence"/>
</dbReference>
<keyword evidence="3" id="KW-1185">Reference proteome</keyword>
<accession>A0A917Z4A9</accession>
<proteinExistence type="predicted"/>
<dbReference type="EMBL" id="BMNH01000016">
    <property type="protein sequence ID" value="GGO74715.1"/>
    <property type="molecule type" value="Genomic_DNA"/>
</dbReference>
<feature type="region of interest" description="Disordered" evidence="1">
    <location>
        <begin position="19"/>
        <end position="59"/>
    </location>
</feature>
<evidence type="ECO:0000313" key="2">
    <source>
        <dbReference type="EMBL" id="GGO74715.1"/>
    </source>
</evidence>